<evidence type="ECO:0000313" key="3">
    <source>
        <dbReference type="EMBL" id="GAI33050.1"/>
    </source>
</evidence>
<name>X1P207_9ZZZZ</name>
<keyword evidence="2" id="KW-0548">Nucleotidyltransferase</keyword>
<feature type="non-terminal residue" evidence="3">
    <location>
        <position position="114"/>
    </location>
</feature>
<protein>
    <recommendedName>
        <fullName evidence="4">3-deoxy-manno-octulosonate cytidylyltransferase</fullName>
    </recommendedName>
</protein>
<proteinExistence type="predicted"/>
<accession>X1P207</accession>
<dbReference type="InterPro" id="IPR029044">
    <property type="entry name" value="Nucleotide-diphossugar_trans"/>
</dbReference>
<dbReference type="GO" id="GO:0005829">
    <property type="term" value="C:cytosol"/>
    <property type="evidence" value="ECO:0007669"/>
    <property type="project" value="TreeGrafter"/>
</dbReference>
<dbReference type="Gene3D" id="3.90.550.10">
    <property type="entry name" value="Spore Coat Polysaccharide Biosynthesis Protein SpsA, Chain A"/>
    <property type="match status" value="1"/>
</dbReference>
<dbReference type="Pfam" id="PF02348">
    <property type="entry name" value="CTP_transf_3"/>
    <property type="match status" value="1"/>
</dbReference>
<dbReference type="InterPro" id="IPR003329">
    <property type="entry name" value="Cytidylyl_trans"/>
</dbReference>
<evidence type="ECO:0000256" key="2">
    <source>
        <dbReference type="ARBA" id="ARBA00022695"/>
    </source>
</evidence>
<comment type="caution">
    <text evidence="3">The sequence shown here is derived from an EMBL/GenBank/DDBJ whole genome shotgun (WGS) entry which is preliminary data.</text>
</comment>
<evidence type="ECO:0000256" key="1">
    <source>
        <dbReference type="ARBA" id="ARBA00022679"/>
    </source>
</evidence>
<dbReference type="EMBL" id="BARV01030935">
    <property type="protein sequence ID" value="GAI33050.1"/>
    <property type="molecule type" value="Genomic_DNA"/>
</dbReference>
<dbReference type="PANTHER" id="PTHR42866">
    <property type="entry name" value="3-DEOXY-MANNO-OCTULOSONATE CYTIDYLYLTRANSFERASE"/>
    <property type="match status" value="1"/>
</dbReference>
<sequence length="114" mass="12730">MKAIIIIPARYGSTRLPGKVLLKRTGKYLIQHTYEQALKARKVDRVIIAADDRRIARAVEGFGGEAVMTSRRHPSGTDRIAEVARRLKYPIIVNLQADEPEIAPSSIDLVIKLL</sequence>
<dbReference type="GO" id="GO:0008690">
    <property type="term" value="F:3-deoxy-manno-octulosonate cytidylyltransferase activity"/>
    <property type="evidence" value="ECO:0007669"/>
    <property type="project" value="TreeGrafter"/>
</dbReference>
<evidence type="ECO:0008006" key="4">
    <source>
        <dbReference type="Google" id="ProtNLM"/>
    </source>
</evidence>
<dbReference type="SUPFAM" id="SSF53448">
    <property type="entry name" value="Nucleotide-diphospho-sugar transferases"/>
    <property type="match status" value="1"/>
</dbReference>
<reference evidence="3" key="1">
    <citation type="journal article" date="2014" name="Front. Microbiol.">
        <title>High frequency of phylogenetically diverse reductive dehalogenase-homologous genes in deep subseafloor sedimentary metagenomes.</title>
        <authorList>
            <person name="Kawai M."/>
            <person name="Futagami T."/>
            <person name="Toyoda A."/>
            <person name="Takaki Y."/>
            <person name="Nishi S."/>
            <person name="Hori S."/>
            <person name="Arai W."/>
            <person name="Tsubouchi T."/>
            <person name="Morono Y."/>
            <person name="Uchiyama I."/>
            <person name="Ito T."/>
            <person name="Fujiyama A."/>
            <person name="Inagaki F."/>
            <person name="Takami H."/>
        </authorList>
    </citation>
    <scope>NUCLEOTIDE SEQUENCE</scope>
    <source>
        <strain evidence="3">Expedition CK06-06</strain>
    </source>
</reference>
<keyword evidence="1" id="KW-0808">Transferase</keyword>
<organism evidence="3">
    <name type="scientific">marine sediment metagenome</name>
    <dbReference type="NCBI Taxonomy" id="412755"/>
    <lineage>
        <taxon>unclassified sequences</taxon>
        <taxon>metagenomes</taxon>
        <taxon>ecological metagenomes</taxon>
    </lineage>
</organism>
<dbReference type="PANTHER" id="PTHR42866:SF2">
    <property type="entry name" value="3-DEOXY-MANNO-OCTULOSONATE CYTIDYLYLTRANSFERASE, MITOCHONDRIAL"/>
    <property type="match status" value="1"/>
</dbReference>
<dbReference type="AlphaFoldDB" id="X1P207"/>
<gene>
    <name evidence="3" type="ORF">S06H3_49042</name>
</gene>